<keyword evidence="6 9" id="KW-0812">Transmembrane</keyword>
<comment type="subcellular location">
    <subcellularLocation>
        <location evidence="1 9">Cell inner membrane</location>
        <topology evidence="1 9">Multi-pass membrane protein</topology>
    </subcellularLocation>
</comment>
<evidence type="ECO:0000256" key="7">
    <source>
        <dbReference type="ARBA" id="ARBA00022989"/>
    </source>
</evidence>
<sequence>MLLKADSSKFRLGFLWWFLEPLLWVSVFFLVFNLILDSGRKSGDFILFLACGKFAFIWFSKTVTQASGSIVASQGLVGKVNMPKSLWPMSAIQESLYRQATVYLLLLLILVLFGVYPGAAWLWMLPVAAVMYLVIVACGLIGACLVCISRDFQKVIPLAMTFLLFTSGIFWDVREIADQDKARLLLNANPLTFMVDAHRQVLMYKQAPDLWHLGLIALGAVLLIVAAIAYMRRNSQYLALKVLT</sequence>
<dbReference type="Pfam" id="PF01061">
    <property type="entry name" value="ABC2_membrane"/>
    <property type="match status" value="1"/>
</dbReference>
<feature type="transmembrane region" description="Helical" evidence="9">
    <location>
        <begin position="12"/>
        <end position="36"/>
    </location>
</feature>
<keyword evidence="12" id="KW-1185">Reference proteome</keyword>
<evidence type="ECO:0000256" key="2">
    <source>
        <dbReference type="ARBA" id="ARBA00007783"/>
    </source>
</evidence>
<feature type="transmembrane region" description="Helical" evidence="9">
    <location>
        <begin position="210"/>
        <end position="231"/>
    </location>
</feature>
<protein>
    <recommendedName>
        <fullName evidence="9">Transport permease protein</fullName>
    </recommendedName>
</protein>
<evidence type="ECO:0000256" key="8">
    <source>
        <dbReference type="ARBA" id="ARBA00023136"/>
    </source>
</evidence>
<dbReference type="Proteomes" id="UP000323708">
    <property type="component" value="Unassembled WGS sequence"/>
</dbReference>
<evidence type="ECO:0000256" key="5">
    <source>
        <dbReference type="ARBA" id="ARBA00022519"/>
    </source>
</evidence>
<evidence type="ECO:0000313" key="11">
    <source>
        <dbReference type="EMBL" id="KAA1192093.1"/>
    </source>
</evidence>
<keyword evidence="3 9" id="KW-0813">Transport</keyword>
<evidence type="ECO:0000256" key="3">
    <source>
        <dbReference type="ARBA" id="ARBA00022448"/>
    </source>
</evidence>
<comment type="similarity">
    <text evidence="2 9">Belongs to the ABC-2 integral membrane protein family.</text>
</comment>
<dbReference type="GO" id="GO:0140359">
    <property type="term" value="F:ABC-type transporter activity"/>
    <property type="evidence" value="ECO:0007669"/>
    <property type="project" value="InterPro"/>
</dbReference>
<feature type="transmembrane region" description="Helical" evidence="9">
    <location>
        <begin position="155"/>
        <end position="171"/>
    </location>
</feature>
<dbReference type="AlphaFoldDB" id="A0A5B0WYJ0"/>
<evidence type="ECO:0000259" key="10">
    <source>
        <dbReference type="PROSITE" id="PS51012"/>
    </source>
</evidence>
<evidence type="ECO:0000256" key="4">
    <source>
        <dbReference type="ARBA" id="ARBA00022475"/>
    </source>
</evidence>
<evidence type="ECO:0000256" key="6">
    <source>
        <dbReference type="ARBA" id="ARBA00022692"/>
    </source>
</evidence>
<dbReference type="PANTHER" id="PTHR30413">
    <property type="entry name" value="INNER MEMBRANE TRANSPORT PERMEASE"/>
    <property type="match status" value="1"/>
</dbReference>
<feature type="transmembrane region" description="Helical" evidence="9">
    <location>
        <begin position="42"/>
        <end position="59"/>
    </location>
</feature>
<evidence type="ECO:0000313" key="12">
    <source>
        <dbReference type="Proteomes" id="UP000323708"/>
    </source>
</evidence>
<evidence type="ECO:0000256" key="1">
    <source>
        <dbReference type="ARBA" id="ARBA00004429"/>
    </source>
</evidence>
<dbReference type="GO" id="GO:0043190">
    <property type="term" value="C:ATP-binding cassette (ABC) transporter complex"/>
    <property type="evidence" value="ECO:0007669"/>
    <property type="project" value="InterPro"/>
</dbReference>
<dbReference type="PROSITE" id="PS51012">
    <property type="entry name" value="ABC_TM2"/>
    <property type="match status" value="1"/>
</dbReference>
<dbReference type="PANTHER" id="PTHR30413:SF8">
    <property type="entry name" value="TRANSPORT PERMEASE PROTEIN"/>
    <property type="match status" value="1"/>
</dbReference>
<proteinExistence type="inferred from homology"/>
<accession>A0A5B0WYJ0</accession>
<name>A0A5B0WYJ0_9GAMM</name>
<keyword evidence="8 9" id="KW-0472">Membrane</keyword>
<feature type="domain" description="ABC transmembrane type-2" evidence="10">
    <location>
        <begin position="12"/>
        <end position="234"/>
    </location>
</feature>
<dbReference type="PRINTS" id="PR00164">
    <property type="entry name" value="ABC2TRNSPORT"/>
</dbReference>
<organism evidence="11 12">
    <name type="scientific">Pseudohalioglobus sediminis</name>
    <dbReference type="NCBI Taxonomy" id="2606449"/>
    <lineage>
        <taxon>Bacteria</taxon>
        <taxon>Pseudomonadati</taxon>
        <taxon>Pseudomonadota</taxon>
        <taxon>Gammaproteobacteria</taxon>
        <taxon>Cellvibrionales</taxon>
        <taxon>Halieaceae</taxon>
        <taxon>Pseudohalioglobus</taxon>
    </lineage>
</organism>
<dbReference type="EMBL" id="VTUX01000004">
    <property type="protein sequence ID" value="KAA1192093.1"/>
    <property type="molecule type" value="Genomic_DNA"/>
</dbReference>
<comment type="caution">
    <text evidence="11">The sequence shown here is derived from an EMBL/GenBank/DDBJ whole genome shotgun (WGS) entry which is preliminary data.</text>
</comment>
<gene>
    <name evidence="11" type="ORF">F0M18_10965</name>
</gene>
<feature type="transmembrane region" description="Helical" evidence="9">
    <location>
        <begin position="102"/>
        <end position="123"/>
    </location>
</feature>
<dbReference type="GO" id="GO:0015920">
    <property type="term" value="P:lipopolysaccharide transport"/>
    <property type="evidence" value="ECO:0007669"/>
    <property type="project" value="TreeGrafter"/>
</dbReference>
<keyword evidence="7 9" id="KW-1133">Transmembrane helix</keyword>
<dbReference type="InterPro" id="IPR013525">
    <property type="entry name" value="ABC2_TM"/>
</dbReference>
<keyword evidence="4 9" id="KW-1003">Cell membrane</keyword>
<keyword evidence="5" id="KW-0997">Cell inner membrane</keyword>
<evidence type="ECO:0000256" key="9">
    <source>
        <dbReference type="RuleBase" id="RU361157"/>
    </source>
</evidence>
<dbReference type="InterPro" id="IPR000412">
    <property type="entry name" value="ABC_2_transport"/>
</dbReference>
<dbReference type="InterPro" id="IPR047817">
    <property type="entry name" value="ABC2_TM_bact-type"/>
</dbReference>
<reference evidence="11 12" key="1">
    <citation type="submission" date="2019-09" db="EMBL/GenBank/DDBJ databases">
        <authorList>
            <person name="Chen X.-Y."/>
        </authorList>
    </citation>
    <scope>NUCLEOTIDE SEQUENCE [LARGE SCALE GENOMIC DNA]</scope>
    <source>
        <strain evidence="11 12">NY5</strain>
    </source>
</reference>
<feature type="transmembrane region" description="Helical" evidence="9">
    <location>
        <begin position="129"/>
        <end position="148"/>
    </location>
</feature>